<dbReference type="PANTHER" id="PTHR22762:SF54">
    <property type="entry name" value="BCDNA.GH04962"/>
    <property type="match status" value="1"/>
</dbReference>
<dbReference type="Gene3D" id="2.60.40.1180">
    <property type="entry name" value="Golgi alpha-mannosidase II"/>
    <property type="match status" value="2"/>
</dbReference>
<reference evidence="7" key="2">
    <citation type="submission" date="2024-06" db="UniProtKB">
        <authorList>
            <consortium name="EnsemblMetazoa"/>
        </authorList>
    </citation>
    <scope>IDENTIFICATION</scope>
</reference>
<name>A0AAN0J8A3_AMPQE</name>
<dbReference type="GO" id="GO:0090599">
    <property type="term" value="F:alpha-glucosidase activity"/>
    <property type="evidence" value="ECO:0007669"/>
    <property type="project" value="TreeGrafter"/>
</dbReference>
<keyword evidence="3" id="KW-0378">Hydrolase</keyword>
<protein>
    <recommendedName>
        <fullName evidence="6">Glycosyl hydrolase family 31 C-terminal domain-containing protein</fullName>
    </recommendedName>
</protein>
<dbReference type="InterPro" id="IPR048395">
    <property type="entry name" value="Glyco_hydro_31_C"/>
</dbReference>
<dbReference type="AlphaFoldDB" id="A0AAN0J8A3"/>
<organism evidence="7 8">
    <name type="scientific">Amphimedon queenslandica</name>
    <name type="common">Sponge</name>
    <dbReference type="NCBI Taxonomy" id="400682"/>
    <lineage>
        <taxon>Eukaryota</taxon>
        <taxon>Metazoa</taxon>
        <taxon>Porifera</taxon>
        <taxon>Demospongiae</taxon>
        <taxon>Heteroscleromorpha</taxon>
        <taxon>Haplosclerida</taxon>
        <taxon>Niphatidae</taxon>
        <taxon>Amphimedon</taxon>
    </lineage>
</organism>
<evidence type="ECO:0000313" key="8">
    <source>
        <dbReference type="Proteomes" id="UP000007879"/>
    </source>
</evidence>
<dbReference type="EnsemblMetazoa" id="XM_019997691.1">
    <property type="protein sequence ID" value="XP_019853250.1"/>
    <property type="gene ID" value="LOC109582769"/>
</dbReference>
<keyword evidence="4" id="KW-0325">Glycoprotein</keyword>
<evidence type="ECO:0000256" key="2">
    <source>
        <dbReference type="ARBA" id="ARBA00022729"/>
    </source>
</evidence>
<dbReference type="SUPFAM" id="SSF51011">
    <property type="entry name" value="Glycosyl hydrolase domain"/>
    <property type="match status" value="1"/>
</dbReference>
<dbReference type="GeneID" id="109582769"/>
<comment type="similarity">
    <text evidence="1">Belongs to the glycosyl hydrolase 31 family.</text>
</comment>
<keyword evidence="8" id="KW-1185">Reference proteome</keyword>
<evidence type="ECO:0000256" key="1">
    <source>
        <dbReference type="ARBA" id="ARBA00007806"/>
    </source>
</evidence>
<evidence type="ECO:0000256" key="4">
    <source>
        <dbReference type="ARBA" id="ARBA00023180"/>
    </source>
</evidence>
<feature type="domain" description="Glycosyl hydrolase family 31 C-terminal" evidence="6">
    <location>
        <begin position="34"/>
        <end position="122"/>
    </location>
</feature>
<dbReference type="KEGG" id="aqu:109582769"/>
<reference evidence="8" key="1">
    <citation type="journal article" date="2010" name="Nature">
        <title>The Amphimedon queenslandica genome and the evolution of animal complexity.</title>
        <authorList>
            <person name="Srivastava M."/>
            <person name="Simakov O."/>
            <person name="Chapman J."/>
            <person name="Fahey B."/>
            <person name="Gauthier M.E."/>
            <person name="Mitros T."/>
            <person name="Richards G.S."/>
            <person name="Conaco C."/>
            <person name="Dacre M."/>
            <person name="Hellsten U."/>
            <person name="Larroux C."/>
            <person name="Putnam N.H."/>
            <person name="Stanke M."/>
            <person name="Adamska M."/>
            <person name="Darling A."/>
            <person name="Degnan S.M."/>
            <person name="Oakley T.H."/>
            <person name="Plachetzki D.C."/>
            <person name="Zhai Y."/>
            <person name="Adamski M."/>
            <person name="Calcino A."/>
            <person name="Cummins S.F."/>
            <person name="Goodstein D.M."/>
            <person name="Harris C."/>
            <person name="Jackson D.J."/>
            <person name="Leys S.P."/>
            <person name="Shu S."/>
            <person name="Woodcroft B.J."/>
            <person name="Vervoort M."/>
            <person name="Kosik K.S."/>
            <person name="Manning G."/>
            <person name="Degnan B.M."/>
            <person name="Rokhsar D.S."/>
        </authorList>
    </citation>
    <scope>NUCLEOTIDE SEQUENCE [LARGE SCALE GENOMIC DNA]</scope>
</reference>
<dbReference type="PANTHER" id="PTHR22762">
    <property type="entry name" value="ALPHA-GLUCOSIDASE"/>
    <property type="match status" value="1"/>
</dbReference>
<evidence type="ECO:0000256" key="5">
    <source>
        <dbReference type="ARBA" id="ARBA00023295"/>
    </source>
</evidence>
<dbReference type="InterPro" id="IPR013780">
    <property type="entry name" value="Glyco_hydro_b"/>
</dbReference>
<dbReference type="RefSeq" id="XP_019853250.1">
    <property type="nucleotide sequence ID" value="XM_019997691.1"/>
</dbReference>
<dbReference type="Proteomes" id="UP000007879">
    <property type="component" value="Unassembled WGS sequence"/>
</dbReference>
<keyword evidence="2" id="KW-0732">Signal</keyword>
<evidence type="ECO:0000259" key="6">
    <source>
        <dbReference type="Pfam" id="PF21365"/>
    </source>
</evidence>
<dbReference type="GO" id="GO:0006491">
    <property type="term" value="P:N-glycan processing"/>
    <property type="evidence" value="ECO:0007669"/>
    <property type="project" value="TreeGrafter"/>
</dbReference>
<keyword evidence="5" id="KW-0326">Glycosidase</keyword>
<proteinExistence type="inferred from homology"/>
<dbReference type="FunFam" id="2.60.40.1180:FF:000023">
    <property type="entry name" value="neutral alpha-glucosidase AB isoform X2"/>
    <property type="match status" value="1"/>
</dbReference>
<accession>A0AAN0J8A3</accession>
<dbReference type="Gene3D" id="3.20.20.80">
    <property type="entry name" value="Glycosidases"/>
    <property type="match status" value="1"/>
</dbReference>
<evidence type="ECO:0000256" key="3">
    <source>
        <dbReference type="ARBA" id="ARBA00022801"/>
    </source>
</evidence>
<evidence type="ECO:0000313" key="7">
    <source>
        <dbReference type="EnsemblMetazoa" id="XP_019853250.1"/>
    </source>
</evidence>
<dbReference type="Pfam" id="PF21365">
    <property type="entry name" value="Glyco_hydro_31_3rd"/>
    <property type="match status" value="1"/>
</dbReference>
<sequence length="219" mass="24758">MDEENRNVIHEALRLRYKLLPYWYTLFYQSHISGLPVARPLWLEFPRDKNTYNIEDQIMIGSGLMVRPVMDEGANYVQLYLPGTSTLWYDYDDQTAHNGGRRQHVTAPLSKIPLFIRGSHIIPTKQRVRRSSSLTLDDPYTLLIALDAQVAGNGSGQLVTKAWVERLVIIGYGKKPSSVAMETGGNTEELRFSYNNNAKVLTIGRPGVVISTDFTVTIN</sequence>